<feature type="domain" description="Pyridoxamine kinase/Phosphomethylpyrimidine kinase" evidence="7">
    <location>
        <begin position="74"/>
        <end position="255"/>
    </location>
</feature>
<evidence type="ECO:0000256" key="1">
    <source>
        <dbReference type="ARBA" id="ARBA00012104"/>
    </source>
</evidence>
<evidence type="ECO:0000256" key="5">
    <source>
        <dbReference type="ARBA" id="ARBA00022840"/>
    </source>
</evidence>
<proteinExistence type="predicted"/>
<reference evidence="8" key="1">
    <citation type="submission" date="2020-10" db="EMBL/GenBank/DDBJ databases">
        <authorList>
            <person name="Gilroy R."/>
        </authorList>
    </citation>
    <scope>NUCLEOTIDE SEQUENCE</scope>
    <source>
        <strain evidence="8">ChiHcec3-11533</strain>
    </source>
</reference>
<gene>
    <name evidence="8" type="ORF">IAB02_07885</name>
</gene>
<keyword evidence="3" id="KW-0547">Nucleotide-binding</keyword>
<evidence type="ECO:0000256" key="2">
    <source>
        <dbReference type="ARBA" id="ARBA00022679"/>
    </source>
</evidence>
<name>A0A9D1LD59_9FIRM</name>
<keyword evidence="5" id="KW-0067">ATP-binding</keyword>
<dbReference type="SUPFAM" id="SSF53613">
    <property type="entry name" value="Ribokinase-like"/>
    <property type="match status" value="1"/>
</dbReference>
<organism evidence="8 9">
    <name type="scientific">Candidatus Pullichristensenella excrementigallinarum</name>
    <dbReference type="NCBI Taxonomy" id="2840907"/>
    <lineage>
        <taxon>Bacteria</taxon>
        <taxon>Bacillati</taxon>
        <taxon>Bacillota</taxon>
        <taxon>Clostridia</taxon>
        <taxon>Candidatus Pullichristensenella</taxon>
    </lineage>
</organism>
<evidence type="ECO:0000259" key="7">
    <source>
        <dbReference type="Pfam" id="PF08543"/>
    </source>
</evidence>
<accession>A0A9D1LD59</accession>
<dbReference type="InterPro" id="IPR029056">
    <property type="entry name" value="Ribokinase-like"/>
</dbReference>
<keyword evidence="2 8" id="KW-0808">Transferase</keyword>
<dbReference type="EC" id="2.7.1.35" evidence="1"/>
<dbReference type="AlphaFoldDB" id="A0A9D1LD59"/>
<dbReference type="GO" id="GO:0008972">
    <property type="term" value="F:phosphomethylpyrimidine kinase activity"/>
    <property type="evidence" value="ECO:0007669"/>
    <property type="project" value="TreeGrafter"/>
</dbReference>
<dbReference type="GO" id="GO:0005829">
    <property type="term" value="C:cytosol"/>
    <property type="evidence" value="ECO:0007669"/>
    <property type="project" value="TreeGrafter"/>
</dbReference>
<sequence length="281" mass="30200">MAMNPAKTVAAVHDLSSVGRCALTVVIPVLSAMGAQVIPLPTAVLSAHTAFSGIAARDLTDFMRDCLLHWQKMNLRFDAVYAGYLAGPEQISVVRELLQWQKDAVAIVDPVMGDDGALYAGMSPEMPAMQRSLFALADVVTPNMTEYALLTGEDYSLRPRTLSEAAEMLKKLIRMGARSAVITSFPLESGPANVFLSREDSQVGLCPFERLPAHYPGTGDLFSSVLAGELTHGSSLEDAVGRATRFTRRAIALSMDCPVEVNYGVQLETALPELLGARGSR</sequence>
<dbReference type="Gene3D" id="3.40.1190.20">
    <property type="match status" value="1"/>
</dbReference>
<dbReference type="NCBIfam" id="NF005491">
    <property type="entry name" value="PRK07105.1"/>
    <property type="match status" value="1"/>
</dbReference>
<dbReference type="PANTHER" id="PTHR20858:SF17">
    <property type="entry name" value="HYDROXYMETHYLPYRIMIDINE_PHOSPHOMETHYLPYRIMIDINE KINASE THI20-RELATED"/>
    <property type="match status" value="1"/>
</dbReference>
<dbReference type="PANTHER" id="PTHR20858">
    <property type="entry name" value="PHOSPHOMETHYLPYRIMIDINE KINASE"/>
    <property type="match status" value="1"/>
</dbReference>
<comment type="caution">
    <text evidence="8">The sequence shown here is derived from an EMBL/GenBank/DDBJ whole genome shotgun (WGS) entry which is preliminary data.</text>
</comment>
<dbReference type="Proteomes" id="UP000824072">
    <property type="component" value="Unassembled WGS sequence"/>
</dbReference>
<dbReference type="GO" id="GO:0008902">
    <property type="term" value="F:hydroxymethylpyrimidine kinase activity"/>
    <property type="evidence" value="ECO:0007669"/>
    <property type="project" value="TreeGrafter"/>
</dbReference>
<dbReference type="GO" id="GO:0009443">
    <property type="term" value="P:pyridoxal 5'-phosphate salvage"/>
    <property type="evidence" value="ECO:0007669"/>
    <property type="project" value="InterPro"/>
</dbReference>
<dbReference type="CDD" id="cd01173">
    <property type="entry name" value="pyridoxal_pyridoxamine_kinase"/>
    <property type="match status" value="1"/>
</dbReference>
<evidence type="ECO:0000313" key="9">
    <source>
        <dbReference type="Proteomes" id="UP000824072"/>
    </source>
</evidence>
<evidence type="ECO:0000256" key="3">
    <source>
        <dbReference type="ARBA" id="ARBA00022741"/>
    </source>
</evidence>
<dbReference type="InterPro" id="IPR004625">
    <property type="entry name" value="PyrdxlKinase"/>
</dbReference>
<keyword evidence="4 8" id="KW-0418">Kinase</keyword>
<evidence type="ECO:0000256" key="4">
    <source>
        <dbReference type="ARBA" id="ARBA00022777"/>
    </source>
</evidence>
<dbReference type="GO" id="GO:0008478">
    <property type="term" value="F:pyridoxal kinase activity"/>
    <property type="evidence" value="ECO:0007669"/>
    <property type="project" value="UniProtKB-EC"/>
</dbReference>
<protein>
    <recommendedName>
        <fullName evidence="1">pyridoxal kinase</fullName>
        <ecNumber evidence="1">2.7.1.35</ecNumber>
    </recommendedName>
</protein>
<dbReference type="Pfam" id="PF08543">
    <property type="entry name" value="Phos_pyr_kin"/>
    <property type="match status" value="1"/>
</dbReference>
<dbReference type="GO" id="GO:0009228">
    <property type="term" value="P:thiamine biosynthetic process"/>
    <property type="evidence" value="ECO:0007669"/>
    <property type="project" value="UniProtKB-KW"/>
</dbReference>
<dbReference type="EMBL" id="DVMU01000180">
    <property type="protein sequence ID" value="HIU34466.1"/>
    <property type="molecule type" value="Genomic_DNA"/>
</dbReference>
<reference evidence="8" key="2">
    <citation type="journal article" date="2021" name="PeerJ">
        <title>Extensive microbial diversity within the chicken gut microbiome revealed by metagenomics and culture.</title>
        <authorList>
            <person name="Gilroy R."/>
            <person name="Ravi A."/>
            <person name="Getino M."/>
            <person name="Pursley I."/>
            <person name="Horton D.L."/>
            <person name="Alikhan N.F."/>
            <person name="Baker D."/>
            <person name="Gharbi K."/>
            <person name="Hall N."/>
            <person name="Watson M."/>
            <person name="Adriaenssens E.M."/>
            <person name="Foster-Nyarko E."/>
            <person name="Jarju S."/>
            <person name="Secka A."/>
            <person name="Antonio M."/>
            <person name="Oren A."/>
            <person name="Chaudhuri R.R."/>
            <person name="La Ragione R."/>
            <person name="Hildebrand F."/>
            <person name="Pallen M.J."/>
        </authorList>
    </citation>
    <scope>NUCLEOTIDE SEQUENCE</scope>
    <source>
        <strain evidence="8">ChiHcec3-11533</strain>
    </source>
</reference>
<evidence type="ECO:0000256" key="6">
    <source>
        <dbReference type="ARBA" id="ARBA00022977"/>
    </source>
</evidence>
<dbReference type="GO" id="GO:0005524">
    <property type="term" value="F:ATP binding"/>
    <property type="evidence" value="ECO:0007669"/>
    <property type="project" value="UniProtKB-KW"/>
</dbReference>
<evidence type="ECO:0000313" key="8">
    <source>
        <dbReference type="EMBL" id="HIU34466.1"/>
    </source>
</evidence>
<dbReference type="InterPro" id="IPR013749">
    <property type="entry name" value="PM/HMP-P_kinase-1"/>
</dbReference>
<keyword evidence="6" id="KW-0784">Thiamine biosynthesis</keyword>